<feature type="domain" description="Peptidoglycan binding-like" evidence="5">
    <location>
        <begin position="504"/>
        <end position="555"/>
    </location>
</feature>
<dbReference type="AlphaFoldDB" id="A0A8K0V611"/>
<feature type="domain" description="Peptidase C14 caspase" evidence="4">
    <location>
        <begin position="32"/>
        <end position="109"/>
    </location>
</feature>
<name>A0A8K0V611_9RHOB</name>
<keyword evidence="7" id="KW-1185">Reference proteome</keyword>
<keyword evidence="1" id="KW-0175">Coiled coil</keyword>
<evidence type="ECO:0000256" key="3">
    <source>
        <dbReference type="SAM" id="SignalP"/>
    </source>
</evidence>
<feature type="region of interest" description="Disordered" evidence="2">
    <location>
        <begin position="228"/>
        <end position="247"/>
    </location>
</feature>
<evidence type="ECO:0000256" key="2">
    <source>
        <dbReference type="SAM" id="MobiDB-lite"/>
    </source>
</evidence>
<gene>
    <name evidence="6" type="ORF">JL811_01195</name>
</gene>
<evidence type="ECO:0000313" key="7">
    <source>
        <dbReference type="Proteomes" id="UP000648908"/>
    </source>
</evidence>
<dbReference type="GO" id="GO:0006508">
    <property type="term" value="P:proteolysis"/>
    <property type="evidence" value="ECO:0007669"/>
    <property type="project" value="InterPro"/>
</dbReference>
<dbReference type="InterPro" id="IPR036366">
    <property type="entry name" value="PGBDSf"/>
</dbReference>
<sequence length="565" mass="59449">MIGKLVTKGLAGACAGACLVLVWGGMAQAADRALILANANYADAPDLEGARRLGDATEALRRAGYAVTLGRDRTVAEMRGLLSDLLETAQPGDRLVILLAGHVLRTEGRSVLLGVEASAPDLATLGDVALDLAEVLDIAAAFPGAALVGIGSEPARLTLGAGRIAAGTGRLNIPQGVSVVTGDATALARFAAQKLVQQGVSLPELGRGENGLALSGYLPANAVFRPVAGEPARPTAPGPSEAERAEEDAAWSRARTAGTIAGYETYLAVWPQGRFAALARSEVERLRADPVVQAEAAEAALGLSRDTRRTIQRQLALLGHDPRGIDGLFGPGSRAAITAWQRGQGLRASGFLDRDQIQRLTAQAERRAAELEAEAAERRAEQEREDRTYWSQTGAAGDEAGLRAYLRRHPDGLFADVAAERLAVIEEARRDQAATRDRSAWDAARSGDTIASYRAYLADFPQGAFAGEAEARIVSLQEAAAGGQDRARAEAAEAALGMNALTRRLVEVRLQGLGHDPGQVDGTFDDRARRAIRRFQAARELSATGYMDQPTLVALLAGGLVPFGD</sequence>
<feature type="coiled-coil region" evidence="1">
    <location>
        <begin position="354"/>
        <end position="388"/>
    </location>
</feature>
<dbReference type="EMBL" id="JAESVN010000001">
    <property type="protein sequence ID" value="MBL4915821.1"/>
    <property type="molecule type" value="Genomic_DNA"/>
</dbReference>
<dbReference type="Gene3D" id="3.40.50.1460">
    <property type="match status" value="1"/>
</dbReference>
<dbReference type="Gene3D" id="1.10.101.10">
    <property type="entry name" value="PGBD-like superfamily/PGBD"/>
    <property type="match status" value="2"/>
</dbReference>
<dbReference type="InterPro" id="IPR036365">
    <property type="entry name" value="PGBD-like_sf"/>
</dbReference>
<reference evidence="6" key="1">
    <citation type="submission" date="2021-01" db="EMBL/GenBank/DDBJ databases">
        <title>Tabrizicola alba sp. nov. a motile alkaliphilic bacterium isolated from a soda lake.</title>
        <authorList>
            <person name="Szuroczki S."/>
            <person name="Abbaszade G."/>
            <person name="Schumann P."/>
            <person name="Toth E."/>
        </authorList>
    </citation>
    <scope>NUCLEOTIDE SEQUENCE</scope>
    <source>
        <strain evidence="6">DMG-N-6</strain>
    </source>
</reference>
<proteinExistence type="predicted"/>
<evidence type="ECO:0000256" key="1">
    <source>
        <dbReference type="SAM" id="Coils"/>
    </source>
</evidence>
<dbReference type="Pfam" id="PF01471">
    <property type="entry name" value="PG_binding_1"/>
    <property type="match status" value="2"/>
</dbReference>
<dbReference type="InterPro" id="IPR011600">
    <property type="entry name" value="Pept_C14_caspase"/>
</dbReference>
<dbReference type="InterPro" id="IPR002477">
    <property type="entry name" value="Peptidoglycan-bd-like"/>
</dbReference>
<protein>
    <submittedName>
        <fullName evidence="6">Peptidoglycan-binding protein</fullName>
    </submittedName>
</protein>
<dbReference type="RefSeq" id="WP_202686394.1">
    <property type="nucleotide sequence ID" value="NZ_JAESVN010000001.1"/>
</dbReference>
<evidence type="ECO:0000259" key="5">
    <source>
        <dbReference type="Pfam" id="PF01471"/>
    </source>
</evidence>
<dbReference type="SUPFAM" id="SSF52129">
    <property type="entry name" value="Caspase-like"/>
    <property type="match status" value="1"/>
</dbReference>
<dbReference type="InterPro" id="IPR029030">
    <property type="entry name" value="Caspase-like_dom_sf"/>
</dbReference>
<evidence type="ECO:0000313" key="6">
    <source>
        <dbReference type="EMBL" id="MBL4915821.1"/>
    </source>
</evidence>
<dbReference type="Pfam" id="PF00656">
    <property type="entry name" value="Peptidase_C14"/>
    <property type="match status" value="1"/>
</dbReference>
<comment type="caution">
    <text evidence="6">The sequence shown here is derived from an EMBL/GenBank/DDBJ whole genome shotgun (WGS) entry which is preliminary data.</text>
</comment>
<keyword evidence="3" id="KW-0732">Signal</keyword>
<dbReference type="SUPFAM" id="SSF47090">
    <property type="entry name" value="PGBD-like"/>
    <property type="match status" value="2"/>
</dbReference>
<feature type="domain" description="Peptidoglycan binding-like" evidence="5">
    <location>
        <begin position="305"/>
        <end position="360"/>
    </location>
</feature>
<dbReference type="GO" id="GO:0004197">
    <property type="term" value="F:cysteine-type endopeptidase activity"/>
    <property type="evidence" value="ECO:0007669"/>
    <property type="project" value="InterPro"/>
</dbReference>
<accession>A0A8K0V611</accession>
<organism evidence="6 7">
    <name type="scientific">Szabonella alba</name>
    <dbReference type="NCBI Taxonomy" id="2804194"/>
    <lineage>
        <taxon>Bacteria</taxon>
        <taxon>Pseudomonadati</taxon>
        <taxon>Pseudomonadota</taxon>
        <taxon>Alphaproteobacteria</taxon>
        <taxon>Rhodobacterales</taxon>
        <taxon>Paracoccaceae</taxon>
        <taxon>Szabonella</taxon>
    </lineage>
</organism>
<evidence type="ECO:0000259" key="4">
    <source>
        <dbReference type="Pfam" id="PF00656"/>
    </source>
</evidence>
<dbReference type="Proteomes" id="UP000648908">
    <property type="component" value="Unassembled WGS sequence"/>
</dbReference>
<feature type="chain" id="PRO_5035443208" evidence="3">
    <location>
        <begin position="30"/>
        <end position="565"/>
    </location>
</feature>
<feature type="signal peptide" evidence="3">
    <location>
        <begin position="1"/>
        <end position="29"/>
    </location>
</feature>